<dbReference type="Gene3D" id="1.25.40.10">
    <property type="entry name" value="Tetratricopeptide repeat domain"/>
    <property type="match status" value="2"/>
</dbReference>
<dbReference type="AlphaFoldDB" id="A0A1S9PN42"/>
<organism evidence="10 11">
    <name type="scientific">Mucilaginibacter pedocola</name>
    <dbReference type="NCBI Taxonomy" id="1792845"/>
    <lineage>
        <taxon>Bacteria</taxon>
        <taxon>Pseudomonadati</taxon>
        <taxon>Bacteroidota</taxon>
        <taxon>Sphingobacteriia</taxon>
        <taxon>Sphingobacteriales</taxon>
        <taxon>Sphingobacteriaceae</taxon>
        <taxon>Mucilaginibacter</taxon>
    </lineage>
</organism>
<dbReference type="SUPFAM" id="SSF47384">
    <property type="entry name" value="Homodimeric domain of signal transducing histidine kinase"/>
    <property type="match status" value="1"/>
</dbReference>
<dbReference type="SMART" id="SM00388">
    <property type="entry name" value="HisKA"/>
    <property type="match status" value="1"/>
</dbReference>
<dbReference type="FunFam" id="3.30.565.10:FF:000006">
    <property type="entry name" value="Sensor histidine kinase WalK"/>
    <property type="match status" value="1"/>
</dbReference>
<dbReference type="PRINTS" id="PR00344">
    <property type="entry name" value="BCTRLSENSOR"/>
</dbReference>
<dbReference type="InterPro" id="IPR036097">
    <property type="entry name" value="HisK_dim/P_sf"/>
</dbReference>
<dbReference type="EC" id="2.7.13.3" evidence="2"/>
<dbReference type="InterPro" id="IPR005467">
    <property type="entry name" value="His_kinase_dom"/>
</dbReference>
<dbReference type="Gene3D" id="3.30.565.10">
    <property type="entry name" value="Histidine kinase-like ATPase, C-terminal domain"/>
    <property type="match status" value="1"/>
</dbReference>
<keyword evidence="6" id="KW-0902">Two-component regulatory system</keyword>
<evidence type="ECO:0000313" key="11">
    <source>
        <dbReference type="Proteomes" id="UP000189739"/>
    </source>
</evidence>
<feature type="repeat" description="TPR" evidence="7">
    <location>
        <begin position="252"/>
        <end position="285"/>
    </location>
</feature>
<dbReference type="Proteomes" id="UP000189739">
    <property type="component" value="Unassembled WGS sequence"/>
</dbReference>
<dbReference type="Pfam" id="PF00512">
    <property type="entry name" value="HisKA"/>
    <property type="match status" value="1"/>
</dbReference>
<dbReference type="RefSeq" id="WP_078346187.1">
    <property type="nucleotide sequence ID" value="NZ_MBTF01000001.1"/>
</dbReference>
<dbReference type="GO" id="GO:0000155">
    <property type="term" value="F:phosphorelay sensor kinase activity"/>
    <property type="evidence" value="ECO:0007669"/>
    <property type="project" value="InterPro"/>
</dbReference>
<keyword evidence="3" id="KW-0597">Phosphoprotein</keyword>
<evidence type="ECO:0000256" key="2">
    <source>
        <dbReference type="ARBA" id="ARBA00012438"/>
    </source>
</evidence>
<dbReference type="CDD" id="cd00075">
    <property type="entry name" value="HATPase"/>
    <property type="match status" value="1"/>
</dbReference>
<accession>A0A1S9PN42</accession>
<dbReference type="PANTHER" id="PTHR43711">
    <property type="entry name" value="TWO-COMPONENT HISTIDINE KINASE"/>
    <property type="match status" value="1"/>
</dbReference>
<evidence type="ECO:0000256" key="5">
    <source>
        <dbReference type="ARBA" id="ARBA00022777"/>
    </source>
</evidence>
<keyword evidence="7" id="KW-0802">TPR repeat</keyword>
<dbReference type="PROSITE" id="PS50109">
    <property type="entry name" value="HIS_KIN"/>
    <property type="match status" value="1"/>
</dbReference>
<dbReference type="CDD" id="cd00082">
    <property type="entry name" value="HisKA"/>
    <property type="match status" value="1"/>
</dbReference>
<proteinExistence type="predicted"/>
<keyword evidence="5" id="KW-0418">Kinase</keyword>
<gene>
    <name evidence="10" type="ORF">BC343_02790</name>
</gene>
<dbReference type="Gene3D" id="1.10.287.130">
    <property type="match status" value="1"/>
</dbReference>
<dbReference type="STRING" id="1792845.BC343_02790"/>
<evidence type="ECO:0000256" key="4">
    <source>
        <dbReference type="ARBA" id="ARBA00022679"/>
    </source>
</evidence>
<protein>
    <recommendedName>
        <fullName evidence="2">histidine kinase</fullName>
        <ecNumber evidence="2">2.7.13.3</ecNumber>
    </recommendedName>
</protein>
<keyword evidence="8" id="KW-1133">Transmembrane helix</keyword>
<reference evidence="10 11" key="1">
    <citation type="submission" date="2016-07" db="EMBL/GenBank/DDBJ databases">
        <title>Genomic analysis of zinc-resistant bacterium Mucilaginibacter pedocola TBZ30.</title>
        <authorList>
            <person name="Huang J."/>
            <person name="Tang J."/>
        </authorList>
    </citation>
    <scope>NUCLEOTIDE SEQUENCE [LARGE SCALE GENOMIC DNA]</scope>
    <source>
        <strain evidence="10 11">TBZ30</strain>
    </source>
</reference>
<dbReference type="PROSITE" id="PS50005">
    <property type="entry name" value="TPR"/>
    <property type="match status" value="1"/>
</dbReference>
<dbReference type="SUPFAM" id="SSF55874">
    <property type="entry name" value="ATPase domain of HSP90 chaperone/DNA topoisomerase II/histidine kinase"/>
    <property type="match status" value="1"/>
</dbReference>
<sequence length="679" mass="76449">MLHRFIFLYCLKAGFWLFVVLLFGLTSCTQPKQDSSKIKAQLVLADSLYYAGRGQEGQKLLIKLRPQIKNTDPLITTYYGLRELDYFNNGAGMTVYADSALAFFKSDERKTTYPNYYFKALLAKGDACVKLQKYTLALRYYYQAREVLPGGDCDNGDLASKIGGIYYDQRKFVLAARYWAESYKGLSQCGKEINQQKLFFLKQGALNNAGFSYERAGMLDSASIYYIADLNLIKRTDSLNLVAKLYLPGAYAVIYDNLGGLYLKRGNIAIAEEYLNKSLALLPPTITDGARIPPLLKLAEVYLIKGDYPKAAKSLAEGRANLNKYYKQNPASQLNWIKLQARYLDLTGKHAEAYKYQNAYIATKDSSDNTSAELFRLDVEREMNTLQQEQSLGELMQKNDVKQLYLEGSVVIVVLFVIIIILVNRNLKRTKAINKGTVLQNQQLQAALSELETLNKNYIRVMRVMAHDLRNPLSGIMGIAAMVLEEESSLSEENRHLLKIIESTSNSSLEMINELLESGLTNDSQPMEKEPHDLRALLFDSVELLQFKAKDKQQEIVFNSIDESIMANVNYENIWRVFNNLIINAIKFSHEGGVIKVGITLHEKNILISVADNGIGIPDKDKDNVFEMFTSAKKAGTHGEQPFGLGLSISKKIIEAHGGRIWFDSKTGEGTVFFVELPG</sequence>
<evidence type="ECO:0000313" key="10">
    <source>
        <dbReference type="EMBL" id="OOQ61998.1"/>
    </source>
</evidence>
<dbReference type="Pfam" id="PF02518">
    <property type="entry name" value="HATPase_c"/>
    <property type="match status" value="1"/>
</dbReference>
<dbReference type="OrthoDB" id="9810447at2"/>
<keyword evidence="4" id="KW-0808">Transferase</keyword>
<evidence type="ECO:0000256" key="7">
    <source>
        <dbReference type="PROSITE-ProRule" id="PRU00339"/>
    </source>
</evidence>
<feature type="domain" description="Histidine kinase" evidence="9">
    <location>
        <begin position="464"/>
        <end position="679"/>
    </location>
</feature>
<dbReference type="InterPro" id="IPR004358">
    <property type="entry name" value="Sig_transdc_His_kin-like_C"/>
</dbReference>
<dbReference type="InterPro" id="IPR011990">
    <property type="entry name" value="TPR-like_helical_dom_sf"/>
</dbReference>
<evidence type="ECO:0000259" key="9">
    <source>
        <dbReference type="PROSITE" id="PS50109"/>
    </source>
</evidence>
<dbReference type="InterPro" id="IPR036890">
    <property type="entry name" value="HATPase_C_sf"/>
</dbReference>
<dbReference type="InterPro" id="IPR019734">
    <property type="entry name" value="TPR_rpt"/>
</dbReference>
<dbReference type="SMART" id="SM00387">
    <property type="entry name" value="HATPase_c"/>
    <property type="match status" value="1"/>
</dbReference>
<keyword evidence="8" id="KW-0472">Membrane</keyword>
<dbReference type="PROSITE" id="PS51257">
    <property type="entry name" value="PROKAR_LIPOPROTEIN"/>
    <property type="match status" value="1"/>
</dbReference>
<dbReference type="InterPro" id="IPR003661">
    <property type="entry name" value="HisK_dim/P_dom"/>
</dbReference>
<evidence type="ECO:0000256" key="8">
    <source>
        <dbReference type="SAM" id="Phobius"/>
    </source>
</evidence>
<evidence type="ECO:0000256" key="6">
    <source>
        <dbReference type="ARBA" id="ARBA00023012"/>
    </source>
</evidence>
<dbReference type="InterPro" id="IPR003594">
    <property type="entry name" value="HATPase_dom"/>
</dbReference>
<keyword evidence="8" id="KW-0812">Transmembrane</keyword>
<evidence type="ECO:0000256" key="1">
    <source>
        <dbReference type="ARBA" id="ARBA00000085"/>
    </source>
</evidence>
<dbReference type="PANTHER" id="PTHR43711:SF31">
    <property type="entry name" value="HISTIDINE KINASE"/>
    <property type="match status" value="1"/>
</dbReference>
<feature type="transmembrane region" description="Helical" evidence="8">
    <location>
        <begin position="404"/>
        <end position="423"/>
    </location>
</feature>
<keyword evidence="11" id="KW-1185">Reference proteome</keyword>
<comment type="catalytic activity">
    <reaction evidence="1">
        <text>ATP + protein L-histidine = ADP + protein N-phospho-L-histidine.</text>
        <dbReference type="EC" id="2.7.13.3"/>
    </reaction>
</comment>
<dbReference type="SUPFAM" id="SSF48452">
    <property type="entry name" value="TPR-like"/>
    <property type="match status" value="2"/>
</dbReference>
<dbReference type="InterPro" id="IPR050736">
    <property type="entry name" value="Sensor_HK_Regulatory"/>
</dbReference>
<comment type="caution">
    <text evidence="10">The sequence shown here is derived from an EMBL/GenBank/DDBJ whole genome shotgun (WGS) entry which is preliminary data.</text>
</comment>
<dbReference type="SMART" id="SM00028">
    <property type="entry name" value="TPR"/>
    <property type="match status" value="3"/>
</dbReference>
<name>A0A1S9PN42_9SPHI</name>
<dbReference type="EMBL" id="MBTF01000001">
    <property type="protein sequence ID" value="OOQ61998.1"/>
    <property type="molecule type" value="Genomic_DNA"/>
</dbReference>
<evidence type="ECO:0000256" key="3">
    <source>
        <dbReference type="ARBA" id="ARBA00022553"/>
    </source>
</evidence>